<evidence type="ECO:0000313" key="1">
    <source>
        <dbReference type="EMBL" id="KAH8011638.1"/>
    </source>
</evidence>
<dbReference type="Proteomes" id="UP000827872">
    <property type="component" value="Linkage Group LG13"/>
</dbReference>
<evidence type="ECO:0000313" key="2">
    <source>
        <dbReference type="Proteomes" id="UP000827872"/>
    </source>
</evidence>
<keyword evidence="2" id="KW-1185">Reference proteome</keyword>
<sequence>MEPVELPDEAAFRAFRAQCQAEQGWQCRYNREGVAVWGQLPPPGTLAVHRVKRLRVNLCSPHSWLHWLVFMCTKGLAEKGPLDYPATRFAQGRMKRKMSASWTS</sequence>
<reference evidence="1" key="1">
    <citation type="submission" date="2021-08" db="EMBL/GenBank/DDBJ databases">
        <title>The first chromosome-level gecko genome reveals the dynamic sex chromosomes of Neotropical dwarf geckos (Sphaerodactylidae: Sphaerodactylus).</title>
        <authorList>
            <person name="Pinto B.J."/>
            <person name="Keating S.E."/>
            <person name="Gamble T."/>
        </authorList>
    </citation>
    <scope>NUCLEOTIDE SEQUENCE</scope>
    <source>
        <strain evidence="1">TG3544</strain>
    </source>
</reference>
<dbReference type="EMBL" id="CM037626">
    <property type="protein sequence ID" value="KAH8011638.1"/>
    <property type="molecule type" value="Genomic_DNA"/>
</dbReference>
<name>A0ACB8FWI2_9SAUR</name>
<proteinExistence type="predicted"/>
<organism evidence="1 2">
    <name type="scientific">Sphaerodactylus townsendi</name>
    <dbReference type="NCBI Taxonomy" id="933632"/>
    <lineage>
        <taxon>Eukaryota</taxon>
        <taxon>Metazoa</taxon>
        <taxon>Chordata</taxon>
        <taxon>Craniata</taxon>
        <taxon>Vertebrata</taxon>
        <taxon>Euteleostomi</taxon>
        <taxon>Lepidosauria</taxon>
        <taxon>Squamata</taxon>
        <taxon>Bifurcata</taxon>
        <taxon>Gekkota</taxon>
        <taxon>Sphaerodactylidae</taxon>
        <taxon>Sphaerodactylus</taxon>
    </lineage>
</organism>
<comment type="caution">
    <text evidence="1">The sequence shown here is derived from an EMBL/GenBank/DDBJ whole genome shotgun (WGS) entry which is preliminary data.</text>
</comment>
<gene>
    <name evidence="1" type="ORF">K3G42_004342</name>
</gene>
<accession>A0ACB8FWI2</accession>
<protein>
    <submittedName>
        <fullName evidence="1">Uncharacterized protein</fullName>
    </submittedName>
</protein>